<evidence type="ECO:0000313" key="1">
    <source>
        <dbReference type="EMBL" id="GEM49621.1"/>
    </source>
</evidence>
<reference evidence="1 2" key="1">
    <citation type="submission" date="2019-07" db="EMBL/GenBank/DDBJ databases">
        <title>Whole genome shotgun sequence of Deinococcus cellulosilyticus NBRC 106333.</title>
        <authorList>
            <person name="Hosoyama A."/>
            <person name="Uohara A."/>
            <person name="Ohji S."/>
            <person name="Ichikawa N."/>
        </authorList>
    </citation>
    <scope>NUCLEOTIDE SEQUENCE [LARGE SCALE GENOMIC DNA]</scope>
    <source>
        <strain evidence="1 2">NBRC 106333</strain>
    </source>
</reference>
<protein>
    <submittedName>
        <fullName evidence="1">Uncharacterized protein</fullName>
    </submittedName>
</protein>
<organism evidence="1 2">
    <name type="scientific">Deinococcus cellulosilyticus (strain DSM 18568 / NBRC 106333 / KACC 11606 / 5516J-15)</name>
    <dbReference type="NCBI Taxonomy" id="1223518"/>
    <lineage>
        <taxon>Bacteria</taxon>
        <taxon>Thermotogati</taxon>
        <taxon>Deinococcota</taxon>
        <taxon>Deinococci</taxon>
        <taxon>Deinococcales</taxon>
        <taxon>Deinococcaceae</taxon>
        <taxon>Deinococcus</taxon>
    </lineage>
</organism>
<keyword evidence="2" id="KW-1185">Reference proteome</keyword>
<name>A0A511NB58_DEIC1</name>
<dbReference type="Proteomes" id="UP000321306">
    <property type="component" value="Unassembled WGS sequence"/>
</dbReference>
<comment type="caution">
    <text evidence="1">The sequence shown here is derived from an EMBL/GenBank/DDBJ whole genome shotgun (WGS) entry which is preliminary data.</text>
</comment>
<gene>
    <name evidence="1" type="ORF">DC3_52560</name>
</gene>
<dbReference type="EMBL" id="BJXB01000039">
    <property type="protein sequence ID" value="GEM49621.1"/>
    <property type="molecule type" value="Genomic_DNA"/>
</dbReference>
<dbReference type="AlphaFoldDB" id="A0A511NB58"/>
<sequence>MPIRSQVFGQATDALHLFDLVLSGNQQGFIARRAKGSRVTDSCRLTGENDNIQLRYIEFVHFAAPKHHGTAQPCARKRLPNAKRKTPSSQLVLRVQLVQVGFKERT</sequence>
<accession>A0A511NB58</accession>
<proteinExistence type="predicted"/>
<evidence type="ECO:0000313" key="2">
    <source>
        <dbReference type="Proteomes" id="UP000321306"/>
    </source>
</evidence>